<accession>A0A5B6VWQ4</accession>
<name>A0A5B6VWQ4_9ROSI</name>
<sequence length="114" mass="13908">MLLDNCRPFDEVCIFYPNCLNYMILRLLDYMVCQFLLFLIEIHNSYPYSRISYKKLWVQIEFRVSDKISLKISSWKKILRFGRKGKLSSWFFKPYEIIEKNQTCYVQIDIIIRA</sequence>
<evidence type="ECO:0000313" key="1">
    <source>
        <dbReference type="EMBL" id="KAA3473368.1"/>
    </source>
</evidence>
<dbReference type="AlphaFoldDB" id="A0A5B6VWQ4"/>
<gene>
    <name evidence="1" type="ORF">EPI10_023749</name>
</gene>
<reference evidence="2" key="1">
    <citation type="journal article" date="2019" name="Plant Biotechnol. J.">
        <title>Genome sequencing of the Australian wild diploid species Gossypium australe highlights disease resistance and delayed gland morphogenesis.</title>
        <authorList>
            <person name="Cai Y."/>
            <person name="Cai X."/>
            <person name="Wang Q."/>
            <person name="Wang P."/>
            <person name="Zhang Y."/>
            <person name="Cai C."/>
            <person name="Xu Y."/>
            <person name="Wang K."/>
            <person name="Zhou Z."/>
            <person name="Wang C."/>
            <person name="Geng S."/>
            <person name="Li B."/>
            <person name="Dong Q."/>
            <person name="Hou Y."/>
            <person name="Wang H."/>
            <person name="Ai P."/>
            <person name="Liu Z."/>
            <person name="Yi F."/>
            <person name="Sun M."/>
            <person name="An G."/>
            <person name="Cheng J."/>
            <person name="Zhang Y."/>
            <person name="Shi Q."/>
            <person name="Xie Y."/>
            <person name="Shi X."/>
            <person name="Chang Y."/>
            <person name="Huang F."/>
            <person name="Chen Y."/>
            <person name="Hong S."/>
            <person name="Mi L."/>
            <person name="Sun Q."/>
            <person name="Zhang L."/>
            <person name="Zhou B."/>
            <person name="Peng R."/>
            <person name="Zhang X."/>
            <person name="Liu F."/>
        </authorList>
    </citation>
    <scope>NUCLEOTIDE SEQUENCE [LARGE SCALE GENOMIC DNA]</scope>
    <source>
        <strain evidence="2">cv. PA1801</strain>
    </source>
</reference>
<dbReference type="Proteomes" id="UP000325315">
    <property type="component" value="Unassembled WGS sequence"/>
</dbReference>
<organism evidence="1 2">
    <name type="scientific">Gossypium australe</name>
    <dbReference type="NCBI Taxonomy" id="47621"/>
    <lineage>
        <taxon>Eukaryota</taxon>
        <taxon>Viridiplantae</taxon>
        <taxon>Streptophyta</taxon>
        <taxon>Embryophyta</taxon>
        <taxon>Tracheophyta</taxon>
        <taxon>Spermatophyta</taxon>
        <taxon>Magnoliopsida</taxon>
        <taxon>eudicotyledons</taxon>
        <taxon>Gunneridae</taxon>
        <taxon>Pentapetalae</taxon>
        <taxon>rosids</taxon>
        <taxon>malvids</taxon>
        <taxon>Malvales</taxon>
        <taxon>Malvaceae</taxon>
        <taxon>Malvoideae</taxon>
        <taxon>Gossypium</taxon>
    </lineage>
</organism>
<proteinExistence type="predicted"/>
<comment type="caution">
    <text evidence="1">The sequence shown here is derived from an EMBL/GenBank/DDBJ whole genome shotgun (WGS) entry which is preliminary data.</text>
</comment>
<keyword evidence="2" id="KW-1185">Reference proteome</keyword>
<dbReference type="EMBL" id="SMMG02000005">
    <property type="protein sequence ID" value="KAA3473368.1"/>
    <property type="molecule type" value="Genomic_DNA"/>
</dbReference>
<evidence type="ECO:0000313" key="2">
    <source>
        <dbReference type="Proteomes" id="UP000325315"/>
    </source>
</evidence>
<protein>
    <submittedName>
        <fullName evidence="1">DNA/RNA polymerases superfamily protein</fullName>
    </submittedName>
</protein>